<dbReference type="EMBL" id="CP163435">
    <property type="protein sequence ID" value="XDQ31215.1"/>
    <property type="molecule type" value="Genomic_DNA"/>
</dbReference>
<sequence>MTTLLPAGHHGQETDEHHGQGVDLIGRLLRSVDDLADELTQDIVSGEHSYAESTLLTHEVLRAIVRDNLHTVLMALQGVPTTLDAPRAAGRLKAEQGIPLDALLHAYRLAGRFIWDRLLALAVDAGGTDQLLPMASDIWLMIDEYSSAAAEAYRTTFEEQARREAAARNLMLTTLLDGSSRDSAGAREIVRVLHLERPGPFVVVSAEINDASEPLPSVEGRLRAVGIGCEWIQKDGAKVGLLALPSAQAAETALAELAGSALSRVGVSRPFASPTEAPKAWREARLAALCLPPDTNGAHLYGSSPIALLAAASPDAAAQVASAVFGPLRTLPEAERLTLLDTLDAWFACGGSTTKAADRLHCHRNTVLYRLNRIAELTGRPTTHAEACAELFIALRAIRLGSPIGEV</sequence>
<dbReference type="RefSeq" id="WP_369241907.1">
    <property type="nucleotide sequence ID" value="NZ_CP163435.1"/>
</dbReference>
<dbReference type="Gene3D" id="1.10.10.2840">
    <property type="entry name" value="PucR C-terminal helix-turn-helix domain"/>
    <property type="match status" value="1"/>
</dbReference>
<feature type="domain" description="PucR C-terminal helix-turn-helix" evidence="2">
    <location>
        <begin position="339"/>
        <end position="397"/>
    </location>
</feature>
<evidence type="ECO:0000259" key="3">
    <source>
        <dbReference type="Pfam" id="PF14361"/>
    </source>
</evidence>
<evidence type="ECO:0000259" key="2">
    <source>
        <dbReference type="Pfam" id="PF13556"/>
    </source>
</evidence>
<evidence type="ECO:0000256" key="1">
    <source>
        <dbReference type="ARBA" id="ARBA00006754"/>
    </source>
</evidence>
<organism evidence="5">
    <name type="scientific">Streptomyces sp. R21</name>
    <dbReference type="NCBI Taxonomy" id="3238627"/>
    <lineage>
        <taxon>Bacteria</taxon>
        <taxon>Bacillati</taxon>
        <taxon>Actinomycetota</taxon>
        <taxon>Actinomycetes</taxon>
        <taxon>Kitasatosporales</taxon>
        <taxon>Streptomycetaceae</taxon>
        <taxon>Streptomyces</taxon>
    </lineage>
</organism>
<gene>
    <name evidence="5" type="ORF">AB5J56_43820</name>
</gene>
<dbReference type="InterPro" id="IPR042070">
    <property type="entry name" value="PucR_C-HTH_sf"/>
</dbReference>
<protein>
    <submittedName>
        <fullName evidence="5">PucR family transcriptional regulator</fullName>
    </submittedName>
</protein>
<dbReference type="Pfam" id="PF17853">
    <property type="entry name" value="GGDEF_2"/>
    <property type="match status" value="1"/>
</dbReference>
<dbReference type="InterPro" id="IPR041522">
    <property type="entry name" value="CdaR_GGDEF"/>
</dbReference>
<dbReference type="PANTHER" id="PTHR33744:SF1">
    <property type="entry name" value="DNA-BINDING TRANSCRIPTIONAL ACTIVATOR ADER"/>
    <property type="match status" value="1"/>
</dbReference>
<proteinExistence type="inferred from homology"/>
<evidence type="ECO:0000259" key="4">
    <source>
        <dbReference type="Pfam" id="PF17853"/>
    </source>
</evidence>
<dbReference type="InterPro" id="IPR025736">
    <property type="entry name" value="PucR_C-HTH_dom"/>
</dbReference>
<feature type="domain" description="CdaR GGDEF-like" evidence="4">
    <location>
        <begin position="181"/>
        <end position="288"/>
    </location>
</feature>
<reference evidence="5" key="1">
    <citation type="submission" date="2024-07" db="EMBL/GenBank/DDBJ databases">
        <authorList>
            <person name="Yu S.T."/>
        </authorList>
    </citation>
    <scope>NUCLEOTIDE SEQUENCE</scope>
    <source>
        <strain evidence="5">R21</strain>
    </source>
</reference>
<dbReference type="AlphaFoldDB" id="A0AB39PJI9"/>
<accession>A0AB39PJI9</accession>
<comment type="similarity">
    <text evidence="1">Belongs to the CdaR family.</text>
</comment>
<evidence type="ECO:0000313" key="5">
    <source>
        <dbReference type="EMBL" id="XDQ31215.1"/>
    </source>
</evidence>
<dbReference type="PANTHER" id="PTHR33744">
    <property type="entry name" value="CARBOHYDRATE DIACID REGULATOR"/>
    <property type="match status" value="1"/>
</dbReference>
<dbReference type="Pfam" id="PF14361">
    <property type="entry name" value="RsbRD_N"/>
    <property type="match status" value="1"/>
</dbReference>
<feature type="domain" description="RsbT co-antagonist protein RsbRD N-terminal" evidence="3">
    <location>
        <begin position="33"/>
        <end position="168"/>
    </location>
</feature>
<name>A0AB39PJI9_9ACTN</name>
<dbReference type="Pfam" id="PF13556">
    <property type="entry name" value="HTH_30"/>
    <property type="match status" value="1"/>
</dbReference>
<dbReference type="InterPro" id="IPR025751">
    <property type="entry name" value="RsbRD_N_dom"/>
</dbReference>
<dbReference type="InterPro" id="IPR051448">
    <property type="entry name" value="CdaR-like_regulators"/>
</dbReference>